<evidence type="ECO:0000256" key="8">
    <source>
        <dbReference type="ARBA" id="ARBA00023242"/>
    </source>
</evidence>
<dbReference type="Gene3D" id="3.30.160.60">
    <property type="entry name" value="Classic Zinc Finger"/>
    <property type="match status" value="1"/>
</dbReference>
<feature type="region of interest" description="Disordered" evidence="11">
    <location>
        <begin position="740"/>
        <end position="764"/>
    </location>
</feature>
<dbReference type="PANTHER" id="PTHR46300:SF4">
    <property type="entry name" value="CYTOCHROME P450 98A3"/>
    <property type="match status" value="1"/>
</dbReference>
<feature type="domain" description="C2H2-type" evidence="12">
    <location>
        <begin position="528"/>
        <end position="555"/>
    </location>
</feature>
<keyword evidence="2 9" id="KW-0479">Metal-binding</keyword>
<evidence type="ECO:0000256" key="3">
    <source>
        <dbReference type="ARBA" id="ARBA00022737"/>
    </source>
</evidence>
<evidence type="ECO:0000256" key="9">
    <source>
        <dbReference type="PIRSR" id="PIRSR602401-1"/>
    </source>
</evidence>
<dbReference type="PRINTS" id="PR00463">
    <property type="entry name" value="EP450I"/>
</dbReference>
<keyword evidence="9" id="KW-0349">Heme</keyword>
<evidence type="ECO:0000256" key="1">
    <source>
        <dbReference type="ARBA" id="ARBA00010617"/>
    </source>
</evidence>
<feature type="compositionally biased region" description="Low complexity" evidence="11">
    <location>
        <begin position="740"/>
        <end position="757"/>
    </location>
</feature>
<dbReference type="SUPFAM" id="SSF48264">
    <property type="entry name" value="Cytochrome P450"/>
    <property type="match status" value="1"/>
</dbReference>
<dbReference type="CDD" id="cd12148">
    <property type="entry name" value="fungal_TF_MHR"/>
    <property type="match status" value="1"/>
</dbReference>
<evidence type="ECO:0000256" key="7">
    <source>
        <dbReference type="ARBA" id="ARBA00023004"/>
    </source>
</evidence>
<accession>A0A438NIQ4</accession>
<organism evidence="13 14">
    <name type="scientific">Exophiala mesophila</name>
    <name type="common">Black yeast-like fungus</name>
    <dbReference type="NCBI Taxonomy" id="212818"/>
    <lineage>
        <taxon>Eukaryota</taxon>
        <taxon>Fungi</taxon>
        <taxon>Dikarya</taxon>
        <taxon>Ascomycota</taxon>
        <taxon>Pezizomycotina</taxon>
        <taxon>Eurotiomycetes</taxon>
        <taxon>Chaetothyriomycetidae</taxon>
        <taxon>Chaetothyriales</taxon>
        <taxon>Herpotrichiellaceae</taxon>
        <taxon>Exophiala</taxon>
    </lineage>
</organism>
<dbReference type="GO" id="GO:0003677">
    <property type="term" value="F:DNA binding"/>
    <property type="evidence" value="ECO:0007669"/>
    <property type="project" value="InterPro"/>
</dbReference>
<dbReference type="VEuPathDB" id="FungiDB:PV10_05430"/>
<evidence type="ECO:0000256" key="5">
    <source>
        <dbReference type="ARBA" id="ARBA00022833"/>
    </source>
</evidence>
<dbReference type="Proteomes" id="UP000288859">
    <property type="component" value="Unassembled WGS sequence"/>
</dbReference>
<dbReference type="OrthoDB" id="1103324at2759"/>
<keyword evidence="4 10" id="KW-0863">Zinc-finger</keyword>
<dbReference type="EMBL" id="NAJM01000002">
    <property type="protein sequence ID" value="RVX75609.1"/>
    <property type="molecule type" value="Genomic_DNA"/>
</dbReference>
<dbReference type="PROSITE" id="PS50157">
    <property type="entry name" value="ZINC_FINGER_C2H2_2"/>
    <property type="match status" value="1"/>
</dbReference>
<dbReference type="PROSITE" id="PS00028">
    <property type="entry name" value="ZINC_FINGER_C2H2_1"/>
    <property type="match status" value="1"/>
</dbReference>
<evidence type="ECO:0000313" key="13">
    <source>
        <dbReference type="EMBL" id="RVX75609.1"/>
    </source>
</evidence>
<dbReference type="Pfam" id="PF04082">
    <property type="entry name" value="Fungal_trans"/>
    <property type="match status" value="1"/>
</dbReference>
<evidence type="ECO:0000256" key="2">
    <source>
        <dbReference type="ARBA" id="ARBA00022723"/>
    </source>
</evidence>
<dbReference type="GO" id="GO:0005506">
    <property type="term" value="F:iron ion binding"/>
    <property type="evidence" value="ECO:0007669"/>
    <property type="project" value="InterPro"/>
</dbReference>
<dbReference type="VEuPathDB" id="FungiDB:PV10_08521"/>
<dbReference type="InterPro" id="IPR013087">
    <property type="entry name" value="Znf_C2H2_type"/>
</dbReference>
<dbReference type="InterPro" id="IPR036236">
    <property type="entry name" value="Znf_C2H2_sf"/>
</dbReference>
<dbReference type="GO" id="GO:0008270">
    <property type="term" value="F:zinc ion binding"/>
    <property type="evidence" value="ECO:0007669"/>
    <property type="project" value="UniProtKB-KW"/>
</dbReference>
<reference evidence="13 14" key="1">
    <citation type="submission" date="2017-03" db="EMBL/GenBank/DDBJ databases">
        <title>Genomes of endolithic fungi from Antarctica.</title>
        <authorList>
            <person name="Coleine C."/>
            <person name="Masonjones S."/>
            <person name="Stajich J.E."/>
        </authorList>
    </citation>
    <scope>NUCLEOTIDE SEQUENCE [LARGE SCALE GENOMIC DNA]</scope>
    <source>
        <strain evidence="13 14">CCFEE 6314</strain>
    </source>
</reference>
<dbReference type="InterPro" id="IPR036396">
    <property type="entry name" value="Cyt_P450_sf"/>
</dbReference>
<proteinExistence type="inferred from homology"/>
<dbReference type="InterPro" id="IPR050364">
    <property type="entry name" value="Cytochrome_P450_fung"/>
</dbReference>
<dbReference type="InterPro" id="IPR001128">
    <property type="entry name" value="Cyt_P450"/>
</dbReference>
<evidence type="ECO:0000256" key="10">
    <source>
        <dbReference type="PROSITE-ProRule" id="PRU00042"/>
    </source>
</evidence>
<evidence type="ECO:0000256" key="4">
    <source>
        <dbReference type="ARBA" id="ARBA00022771"/>
    </source>
</evidence>
<dbReference type="GO" id="GO:0004497">
    <property type="term" value="F:monooxygenase activity"/>
    <property type="evidence" value="ECO:0007669"/>
    <property type="project" value="InterPro"/>
</dbReference>
<protein>
    <recommendedName>
        <fullName evidence="12">C2H2-type domain-containing protein</fullName>
    </recommendedName>
</protein>
<keyword evidence="8" id="KW-0539">Nucleus</keyword>
<comment type="cofactor">
    <cofactor evidence="9">
        <name>heme</name>
        <dbReference type="ChEBI" id="CHEBI:30413"/>
    </cofactor>
</comment>
<dbReference type="Pfam" id="PF00067">
    <property type="entry name" value="p450"/>
    <property type="match status" value="1"/>
</dbReference>
<dbReference type="PRINTS" id="PR00385">
    <property type="entry name" value="P450"/>
</dbReference>
<dbReference type="FunFam" id="3.30.160.60:FF:000100">
    <property type="entry name" value="Zinc finger 45-like"/>
    <property type="match status" value="1"/>
</dbReference>
<comment type="caution">
    <text evidence="13">The sequence shown here is derived from an EMBL/GenBank/DDBJ whole genome shotgun (WGS) entry which is preliminary data.</text>
</comment>
<name>A0A438NIQ4_EXOME</name>
<dbReference type="CDD" id="cd11065">
    <property type="entry name" value="CYP64-like"/>
    <property type="match status" value="1"/>
</dbReference>
<keyword evidence="3" id="KW-0677">Repeat</keyword>
<feature type="binding site" description="axial binding residue" evidence="9">
    <location>
        <position position="447"/>
    </location>
    <ligand>
        <name>heme</name>
        <dbReference type="ChEBI" id="CHEBI:30413"/>
    </ligand>
    <ligandPart>
        <name>Fe</name>
        <dbReference type="ChEBI" id="CHEBI:18248"/>
    </ligandPart>
</feature>
<dbReference type="GO" id="GO:0020037">
    <property type="term" value="F:heme binding"/>
    <property type="evidence" value="ECO:0007669"/>
    <property type="project" value="InterPro"/>
</dbReference>
<comment type="similarity">
    <text evidence="1">Belongs to the cytochrome P450 family.</text>
</comment>
<keyword evidence="5" id="KW-0862">Zinc</keyword>
<evidence type="ECO:0000256" key="11">
    <source>
        <dbReference type="SAM" id="MobiDB-lite"/>
    </source>
</evidence>
<keyword evidence="7 9" id="KW-0408">Iron</keyword>
<feature type="region of interest" description="Disordered" evidence="11">
    <location>
        <begin position="677"/>
        <end position="706"/>
    </location>
</feature>
<dbReference type="Gene3D" id="1.10.630.10">
    <property type="entry name" value="Cytochrome P450"/>
    <property type="match status" value="1"/>
</dbReference>
<dbReference type="SUPFAM" id="SSF57667">
    <property type="entry name" value="beta-beta-alpha zinc fingers"/>
    <property type="match status" value="1"/>
</dbReference>
<evidence type="ECO:0000313" key="14">
    <source>
        <dbReference type="Proteomes" id="UP000288859"/>
    </source>
</evidence>
<keyword evidence="6" id="KW-0560">Oxidoreductase</keyword>
<dbReference type="GO" id="GO:0016705">
    <property type="term" value="F:oxidoreductase activity, acting on paired donors, with incorporation or reduction of molecular oxygen"/>
    <property type="evidence" value="ECO:0007669"/>
    <property type="project" value="InterPro"/>
</dbReference>
<feature type="compositionally biased region" description="Polar residues" evidence="11">
    <location>
        <begin position="679"/>
        <end position="702"/>
    </location>
</feature>
<sequence>MKSSTGVVGLAANLTLLQVAILLVAIPLTLAAGFVLVDYLRVLRIRQRLPPGPFPWPLVGNHYQIKLPRPWLYMAELSEQYNSSMVTIWHGHKPNIICNDIWSISELLDKRANIYSSRPHMVMLGDSRNATEFDQVCLPHNDRWRYHRRLTHNATGSQAVRGYRQFQSCEIRILLRDLIVTPDNYVKAIERYSISIVSCIGFGRRIDKMDDGVAKVALKFMEGVDLVMPGMFIMETIPVLIKLPRWIYPAASKVLENGKKFQRFFTSLSREASSTGAECFAKSLFKEKEANGLREEEISFLTGNMIGGGVDTTASTTLTFILAMCAFPEVQKKAQKAIDDVVGTERLPEWEDESHLPYIRACVEESLRWRTVTILGGIPHAPSQDDVYGDYVIPKGTWITGNLWAIHRNPNEFPDPDNFKPERFIDRERPYPNKKGHNAFGWGRRQCSGQPLAEQGLFLTFARLLWAFDIRPGLDSNGKEIPIDIFAYGESENMRPEPFRVRFTPRSDRHREIIFCEATTAHTGEKPFECHLCHKSYARSDVLARHVRNHGTESKDDTEEPEGQISMIDTDRALEPASRNVFSDFAPVQSSAATIGDSNQPSSVFESQVGLDEDHLRLEPVQFPTPAPVNPMQQPSMTGTDFDLSAQFGFDLDFPSVYESLNIWLPPTGMEDHGFPSFSPASQGTNNSNINNTVLTDATSQDLSKRVQRAWPRRRASPVIRLIRTMWRCASEHPADNFFSLSSSTTTPTSRLQTRRSPNSRWNMDDECRSRLMTDCENNLLPAESYTGGVTAPGSPHISVPSEHEEVELEGISPQVPRLNFPSTEMLNMSIDFYFRRFHPVLPFLHQATFDARSTPSSLLLPICLIGLSILNPIGSEDFIRQYLGKLIRFCRLNLTYKGLGKGGAQQLLTSLTSALLVLYLGLSCERLVDEYQAHMLAIQTLFIADRHGMFAAHEGEAVTLDMFQSLSGAEEQWKSWARVESVKRVVIGLISIDSAYTRMLDLAANIGIDRVEVVLPCDSSLFDAPSASAFFRKVDGGSSMLGSRVDLGAASRGGGTKPWAILLNSLGLRTLLDVLALREAAYRHKLLSKASSLDVFRHLSFIPSLAYAQHEDAGGMARDLVAVSRTQIGMIYKDAPTSLSWNHLCLLLCVDIDRVQTGCGRTGLQASLRALRDLTLWSQSASARRAVLHSAEIFRVLSQQRVSDVKTLLPELLLSNAALVMAIYVFVATMSVASTKEPLELLQSIDWADVGIEGFSTSLERTSLAQSQSSGNNMLSFGGRPAWAFIIEGGPFTFGSETYTPGATSARKVVLTYAQLLDEISPRGGSEYARLLRTIGDFLGGLGEYYPQTEGE</sequence>
<dbReference type="InterPro" id="IPR007219">
    <property type="entry name" value="XnlR_reg_dom"/>
</dbReference>
<evidence type="ECO:0000256" key="6">
    <source>
        <dbReference type="ARBA" id="ARBA00023002"/>
    </source>
</evidence>
<dbReference type="GO" id="GO:0006351">
    <property type="term" value="P:DNA-templated transcription"/>
    <property type="evidence" value="ECO:0007669"/>
    <property type="project" value="InterPro"/>
</dbReference>
<dbReference type="InterPro" id="IPR002401">
    <property type="entry name" value="Cyt_P450_E_grp-I"/>
</dbReference>
<dbReference type="PANTHER" id="PTHR46300">
    <property type="entry name" value="P450, PUTATIVE (EUROFUNG)-RELATED-RELATED"/>
    <property type="match status" value="1"/>
</dbReference>
<gene>
    <name evidence="13" type="ORF">B0A52_00962</name>
</gene>
<evidence type="ECO:0000259" key="12">
    <source>
        <dbReference type="PROSITE" id="PS50157"/>
    </source>
</evidence>